<dbReference type="InterPro" id="IPR050312">
    <property type="entry name" value="IolE/XylAMocC-like"/>
</dbReference>
<keyword evidence="3" id="KW-1185">Reference proteome</keyword>
<dbReference type="Gene3D" id="3.20.20.150">
    <property type="entry name" value="Divalent-metal-dependent TIM barrel enzymes"/>
    <property type="match status" value="1"/>
</dbReference>
<accession>A0ABT4GLG8</accession>
<comment type="caution">
    <text evidence="2">The sequence shown here is derived from an EMBL/GenBank/DDBJ whole genome shotgun (WGS) entry which is preliminary data.</text>
</comment>
<dbReference type="SUPFAM" id="SSF51658">
    <property type="entry name" value="Xylose isomerase-like"/>
    <property type="match status" value="1"/>
</dbReference>
<name>A0ABT4GLG8_9BACL</name>
<dbReference type="InterPro" id="IPR013022">
    <property type="entry name" value="Xyl_isomerase-like_TIM-brl"/>
</dbReference>
<dbReference type="PANTHER" id="PTHR12110:SF41">
    <property type="entry name" value="INOSOSE DEHYDRATASE"/>
    <property type="match status" value="1"/>
</dbReference>
<evidence type="ECO:0000313" key="3">
    <source>
        <dbReference type="Proteomes" id="UP001527099"/>
    </source>
</evidence>
<dbReference type="InterPro" id="IPR036237">
    <property type="entry name" value="Xyl_isomerase-like_sf"/>
</dbReference>
<protein>
    <submittedName>
        <fullName evidence="2">Sugar phosphate isomerase/epimerase</fullName>
    </submittedName>
</protein>
<dbReference type="Pfam" id="PF01261">
    <property type="entry name" value="AP_endonuc_2"/>
    <property type="match status" value="1"/>
</dbReference>
<organism evidence="2 3">
    <name type="scientific">Paenibacillus alginolyticus</name>
    <dbReference type="NCBI Taxonomy" id="59839"/>
    <lineage>
        <taxon>Bacteria</taxon>
        <taxon>Bacillati</taxon>
        <taxon>Bacillota</taxon>
        <taxon>Bacilli</taxon>
        <taxon>Bacillales</taxon>
        <taxon>Paenibacillaceae</taxon>
        <taxon>Paenibacillus</taxon>
    </lineage>
</organism>
<evidence type="ECO:0000313" key="2">
    <source>
        <dbReference type="EMBL" id="MCY9696873.1"/>
    </source>
</evidence>
<keyword evidence="2" id="KW-0413">Isomerase</keyword>
<gene>
    <name evidence="2" type="ORF">M5X19_28815</name>
</gene>
<reference evidence="2 3" key="1">
    <citation type="submission" date="2022-05" db="EMBL/GenBank/DDBJ databases">
        <title>Genome Sequencing of Bee-Associated Microbes.</title>
        <authorList>
            <person name="Dunlap C."/>
        </authorList>
    </citation>
    <scope>NUCLEOTIDE SEQUENCE [LARGE SCALE GENOMIC DNA]</scope>
    <source>
        <strain evidence="2 3">NRRL B-14421</strain>
    </source>
</reference>
<dbReference type="GO" id="GO:0016853">
    <property type="term" value="F:isomerase activity"/>
    <property type="evidence" value="ECO:0007669"/>
    <property type="project" value="UniProtKB-KW"/>
</dbReference>
<dbReference type="PANTHER" id="PTHR12110">
    <property type="entry name" value="HYDROXYPYRUVATE ISOMERASE"/>
    <property type="match status" value="1"/>
</dbReference>
<sequence length="255" mass="29344">MPKFPIAFQPYTIQKQLVEDYAGSLERVAAIGYQGIEIGMPPEGMKIAEQKALLDRLGLQVINTWGGFNSFDIDTEQIADYLDEVGGRYITVSMLFDGTLEDVLNKSRQMNRIGEAFHRRGKQFLYHNHDWEFKRIDGETILDILLRETDPELVKMEMDTYWIKRGGEDPAVYLSKLQNRCPLLHIKDMEAGEEQFFAEIGEGILDFTKISRVAEAIGTQWLVVEQDQSRRDPFESLAISYRNLHHLGLIIDNDK</sequence>
<evidence type="ECO:0000259" key="1">
    <source>
        <dbReference type="Pfam" id="PF01261"/>
    </source>
</evidence>
<proteinExistence type="predicted"/>
<dbReference type="EMBL" id="JAMDMX010000113">
    <property type="protein sequence ID" value="MCY9696873.1"/>
    <property type="molecule type" value="Genomic_DNA"/>
</dbReference>
<feature type="domain" description="Xylose isomerase-like TIM barrel" evidence="1">
    <location>
        <begin position="25"/>
        <end position="228"/>
    </location>
</feature>
<dbReference type="RefSeq" id="WP_051253259.1">
    <property type="nucleotide sequence ID" value="NZ_JAMDMW010000078.1"/>
</dbReference>
<dbReference type="Proteomes" id="UP001527099">
    <property type="component" value="Unassembled WGS sequence"/>
</dbReference>